<evidence type="ECO:0000256" key="9">
    <source>
        <dbReference type="ARBA" id="ARBA00023180"/>
    </source>
</evidence>
<dbReference type="AlphaFoldDB" id="A0A164ZX46"/>
<dbReference type="InterPro" id="IPR002016">
    <property type="entry name" value="Haem_peroxidase"/>
</dbReference>
<evidence type="ECO:0000256" key="10">
    <source>
        <dbReference type="PIRSR" id="PIRSR601621-1"/>
    </source>
</evidence>
<feature type="signal peptide" evidence="14">
    <location>
        <begin position="1"/>
        <end position="18"/>
    </location>
</feature>
<dbReference type="GO" id="GO:0020037">
    <property type="term" value="F:heme binding"/>
    <property type="evidence" value="ECO:0007669"/>
    <property type="project" value="UniProtKB-UniRule"/>
</dbReference>
<dbReference type="InterPro" id="IPR010255">
    <property type="entry name" value="Haem_peroxidase_sf"/>
</dbReference>
<keyword evidence="11 14" id="KW-0106">Calcium</keyword>
<dbReference type="Gene3D" id="1.10.420.10">
    <property type="entry name" value="Peroxidase, domain 2"/>
    <property type="match status" value="1"/>
</dbReference>
<dbReference type="CDD" id="cd00692">
    <property type="entry name" value="ligninase"/>
    <property type="match status" value="1"/>
</dbReference>
<evidence type="ECO:0000256" key="8">
    <source>
        <dbReference type="ARBA" id="ARBA00023157"/>
    </source>
</evidence>
<evidence type="ECO:0000256" key="2">
    <source>
        <dbReference type="ARBA" id="ARBA00022559"/>
    </source>
</evidence>
<proteinExistence type="inferred from homology"/>
<evidence type="ECO:0000256" key="5">
    <source>
        <dbReference type="ARBA" id="ARBA00022729"/>
    </source>
</evidence>
<feature type="binding site" evidence="11">
    <location>
        <position position="224"/>
    </location>
    <ligand>
        <name>Ca(2+)</name>
        <dbReference type="ChEBI" id="CHEBI:29108"/>
        <label>2</label>
    </ligand>
</feature>
<dbReference type="Pfam" id="PF00141">
    <property type="entry name" value="peroxidase"/>
    <property type="match status" value="1"/>
</dbReference>
<evidence type="ECO:0000256" key="4">
    <source>
        <dbReference type="ARBA" id="ARBA00022723"/>
    </source>
</evidence>
<keyword evidence="9" id="KW-0325">Glycoprotein</keyword>
<dbReference type="InterPro" id="IPR044831">
    <property type="entry name" value="Ccp1-like"/>
</dbReference>
<keyword evidence="2 14" id="KW-0575">Peroxidase</keyword>
<dbReference type="GO" id="GO:0034599">
    <property type="term" value="P:cellular response to oxidative stress"/>
    <property type="evidence" value="ECO:0007669"/>
    <property type="project" value="InterPro"/>
</dbReference>
<dbReference type="PANTHER" id="PTHR31356:SF66">
    <property type="entry name" value="CATALASE-PEROXIDASE"/>
    <property type="match status" value="1"/>
</dbReference>
<keyword evidence="4 11" id="KW-0479">Metal-binding</keyword>
<keyword evidence="17" id="KW-1185">Reference proteome</keyword>
<feature type="disulfide bond" evidence="13">
    <location>
        <begin position="38"/>
        <end position="315"/>
    </location>
</feature>
<dbReference type="InterPro" id="IPR019793">
    <property type="entry name" value="Peroxidases_heam-ligand_BS"/>
</dbReference>
<feature type="binding site" evidence="11">
    <location>
        <position position="89"/>
    </location>
    <ligand>
        <name>Ca(2+)</name>
        <dbReference type="ChEBI" id="CHEBI:29108"/>
        <label>1</label>
    </ligand>
</feature>
<feature type="binding site" evidence="11">
    <location>
        <position position="71"/>
    </location>
    <ligand>
        <name>Ca(2+)</name>
        <dbReference type="ChEBI" id="CHEBI:29108"/>
        <label>1</label>
    </ligand>
</feature>
<evidence type="ECO:0000256" key="7">
    <source>
        <dbReference type="ARBA" id="ARBA00023004"/>
    </source>
</evidence>
<feature type="disulfide bond" evidence="13">
    <location>
        <begin position="57"/>
        <end position="143"/>
    </location>
</feature>
<feature type="binding site" description="axial binding residue" evidence="11">
    <location>
        <position position="199"/>
    </location>
    <ligand>
        <name>heme b</name>
        <dbReference type="ChEBI" id="CHEBI:60344"/>
    </ligand>
    <ligandPart>
        <name>Fe</name>
        <dbReference type="ChEBI" id="CHEBI:18248"/>
    </ligandPart>
</feature>
<protein>
    <recommendedName>
        <fullName evidence="14">Peroxidase</fullName>
        <ecNumber evidence="14">1.11.1.-</ecNumber>
    </recommendedName>
</protein>
<reference evidence="16 17" key="1">
    <citation type="journal article" date="2016" name="Mol. Biol. Evol.">
        <title>Comparative Genomics of Early-Diverging Mushroom-Forming Fungi Provides Insights into the Origins of Lignocellulose Decay Capabilities.</title>
        <authorList>
            <person name="Nagy L.G."/>
            <person name="Riley R."/>
            <person name="Tritt A."/>
            <person name="Adam C."/>
            <person name="Daum C."/>
            <person name="Floudas D."/>
            <person name="Sun H."/>
            <person name="Yadav J.S."/>
            <person name="Pangilinan J."/>
            <person name="Larsson K.H."/>
            <person name="Matsuura K."/>
            <person name="Barry K."/>
            <person name="Labutti K."/>
            <person name="Kuo R."/>
            <person name="Ohm R.A."/>
            <person name="Bhattacharya S.S."/>
            <person name="Shirouzu T."/>
            <person name="Yoshinaga Y."/>
            <person name="Martin F.M."/>
            <person name="Grigoriev I.V."/>
            <person name="Hibbett D.S."/>
        </authorList>
    </citation>
    <scope>NUCLEOTIDE SEQUENCE [LARGE SCALE GENOMIC DNA]</scope>
    <source>
        <strain evidence="16 17">HHB9708</strain>
    </source>
</reference>
<dbReference type="GO" id="GO:0000302">
    <property type="term" value="P:response to reactive oxygen species"/>
    <property type="evidence" value="ECO:0007669"/>
    <property type="project" value="TreeGrafter"/>
</dbReference>
<comment type="cofactor">
    <cofactor evidence="11 14">
        <name>Ca(2+)</name>
        <dbReference type="ChEBI" id="CHEBI:29108"/>
    </cofactor>
    <text evidence="11 14">Binds 2 calcium ions per subunit.</text>
</comment>
<dbReference type="GO" id="GO:0046872">
    <property type="term" value="F:metal ion binding"/>
    <property type="evidence" value="ECO:0007669"/>
    <property type="project" value="UniProtKB-UniRule"/>
</dbReference>
<feature type="site" description="Transition state stabilizer" evidence="12">
    <location>
        <position position="66"/>
    </location>
</feature>
<feature type="binding site" evidence="11">
    <location>
        <position position="217"/>
    </location>
    <ligand>
        <name>Ca(2+)</name>
        <dbReference type="ChEBI" id="CHEBI:29108"/>
        <label>2</label>
    </ligand>
</feature>
<evidence type="ECO:0000256" key="3">
    <source>
        <dbReference type="ARBA" id="ARBA00022617"/>
    </source>
</evidence>
<feature type="binding site" evidence="11">
    <location>
        <position position="219"/>
    </location>
    <ligand>
        <name>Ca(2+)</name>
        <dbReference type="ChEBI" id="CHEBI:29108"/>
        <label>2</label>
    </ligand>
</feature>
<dbReference type="PROSITE" id="PS00435">
    <property type="entry name" value="PEROXIDASE_1"/>
    <property type="match status" value="1"/>
</dbReference>
<dbReference type="PRINTS" id="PR00462">
    <property type="entry name" value="LIGNINASE"/>
</dbReference>
<feature type="disulfide bond" evidence="13">
    <location>
        <begin position="26"/>
        <end position="39"/>
    </location>
</feature>
<feature type="binding site" evidence="11">
    <location>
        <position position="200"/>
    </location>
    <ligand>
        <name>Ca(2+)</name>
        <dbReference type="ChEBI" id="CHEBI:29108"/>
        <label>2</label>
    </ligand>
</feature>
<feature type="active site" description="Proton acceptor" evidence="10">
    <location>
        <position position="70"/>
    </location>
</feature>
<feature type="binding site" evidence="11">
    <location>
        <position position="91"/>
    </location>
    <ligand>
        <name>Ca(2+)</name>
        <dbReference type="ChEBI" id="CHEBI:29108"/>
        <label>1</label>
    </ligand>
</feature>
<dbReference type="InterPro" id="IPR001621">
    <property type="entry name" value="Ligninase"/>
</dbReference>
<accession>A0A164ZX46</accession>
<feature type="binding site" evidence="11">
    <location>
        <position position="93"/>
    </location>
    <ligand>
        <name>Ca(2+)</name>
        <dbReference type="ChEBI" id="CHEBI:29108"/>
        <label>1</label>
    </ligand>
</feature>
<evidence type="ECO:0000256" key="12">
    <source>
        <dbReference type="PIRSR" id="PIRSR601621-3"/>
    </source>
</evidence>
<evidence type="ECO:0000256" key="11">
    <source>
        <dbReference type="PIRSR" id="PIRSR601621-2"/>
    </source>
</evidence>
<dbReference type="PROSITE" id="PS00436">
    <property type="entry name" value="PEROXIDASE_2"/>
    <property type="match status" value="1"/>
</dbReference>
<dbReference type="PANTHER" id="PTHR31356">
    <property type="entry name" value="THYLAKOID LUMENAL 29 KDA PROTEIN, CHLOROPLASTIC-RELATED"/>
    <property type="match status" value="1"/>
</dbReference>
<dbReference type="Pfam" id="PF11895">
    <property type="entry name" value="Peroxidase_ext"/>
    <property type="match status" value="1"/>
</dbReference>
<dbReference type="SUPFAM" id="SSF48113">
    <property type="entry name" value="Heme-dependent peroxidases"/>
    <property type="match status" value="1"/>
</dbReference>
<dbReference type="GO" id="GO:0042744">
    <property type="term" value="P:hydrogen peroxide catabolic process"/>
    <property type="evidence" value="ECO:0007669"/>
    <property type="project" value="TreeGrafter"/>
</dbReference>
<evidence type="ECO:0000256" key="13">
    <source>
        <dbReference type="PIRSR" id="PIRSR601621-4"/>
    </source>
</evidence>
<dbReference type="EC" id="1.11.1.-" evidence="14"/>
<keyword evidence="7 11" id="KW-0408">Iron</keyword>
<evidence type="ECO:0000313" key="16">
    <source>
        <dbReference type="EMBL" id="KZS98183.1"/>
    </source>
</evidence>
<feature type="domain" description="Plant heme peroxidase family profile" evidence="15">
    <location>
        <begin position="61"/>
        <end position="349"/>
    </location>
</feature>
<feature type="disulfide bond" evidence="13">
    <location>
        <begin position="279"/>
        <end position="345"/>
    </location>
</feature>
<comment type="similarity">
    <text evidence="1 14">Belongs to the peroxidase family. Ligninase subfamily.</text>
</comment>
<comment type="cofactor">
    <cofactor evidence="11">
        <name>heme b</name>
        <dbReference type="ChEBI" id="CHEBI:60344"/>
    </cofactor>
    <text evidence="11">Binds 1 heme b (iron(II)-protoporphyrin IX) group per subunit.</text>
</comment>
<dbReference type="PRINTS" id="PR00458">
    <property type="entry name" value="PEROXIDASE"/>
</dbReference>
<dbReference type="GO" id="GO:0004601">
    <property type="term" value="F:peroxidase activity"/>
    <property type="evidence" value="ECO:0007669"/>
    <property type="project" value="UniProtKB-KW"/>
</dbReference>
<keyword evidence="3 11" id="KW-0349">Heme</keyword>
<evidence type="ECO:0000256" key="14">
    <source>
        <dbReference type="RuleBase" id="RU363051"/>
    </source>
</evidence>
<organism evidence="16 17">
    <name type="scientific">Sistotremastrum niveocremeum HHB9708</name>
    <dbReference type="NCBI Taxonomy" id="1314777"/>
    <lineage>
        <taxon>Eukaryota</taxon>
        <taxon>Fungi</taxon>
        <taxon>Dikarya</taxon>
        <taxon>Basidiomycota</taxon>
        <taxon>Agaricomycotina</taxon>
        <taxon>Agaricomycetes</taxon>
        <taxon>Sistotremastrales</taxon>
        <taxon>Sistotremastraceae</taxon>
        <taxon>Sertulicium</taxon>
        <taxon>Sertulicium niveocremeum</taxon>
    </lineage>
</organism>
<dbReference type="Proteomes" id="UP000076722">
    <property type="component" value="Unassembled WGS sequence"/>
</dbReference>
<evidence type="ECO:0000256" key="6">
    <source>
        <dbReference type="ARBA" id="ARBA00023002"/>
    </source>
</evidence>
<evidence type="ECO:0000313" key="17">
    <source>
        <dbReference type="Proteomes" id="UP000076722"/>
    </source>
</evidence>
<evidence type="ECO:0000259" key="15">
    <source>
        <dbReference type="PROSITE" id="PS50873"/>
    </source>
</evidence>
<dbReference type="Gene3D" id="1.10.520.10">
    <property type="match status" value="1"/>
</dbReference>
<dbReference type="EMBL" id="KV419395">
    <property type="protein sequence ID" value="KZS98183.1"/>
    <property type="molecule type" value="Genomic_DNA"/>
</dbReference>
<dbReference type="InterPro" id="IPR019794">
    <property type="entry name" value="Peroxidases_AS"/>
</dbReference>
<keyword evidence="8 13" id="KW-1015">Disulfide bond</keyword>
<gene>
    <name evidence="16" type="ORF">SISNIDRAFT_513152</name>
</gene>
<sequence>MGFKSLLALTALAISANAANYKRVACPDGVNTATNEACCAFFALRDDLQENLFDNQCGEDAHEVLRLSFHDAIAFSPKLTAQGQFGGGGADGSMITFPDVEPNFGANNGIDDSVDALTPFLSRHNVTSGDLIQFAAAVAITNCPGAPRLGFLAGRPPPVAPAPDGLIPEPVDNLDSIFARMEDGGNFSPAEVVALIASHSVARSDHVDPAIQAVPFDSTPFVFDTQIFVEVQLRGIGFPGTGGNVGEAESPLPLSSGDDVGEMRLLSDSNFARDSRTACTWQSFVGEQEKMQAAFTAVMAKLAVIGHNPDDLIDCSEVIPPASTVAVKPAHLPASKTQGDIEQACATAPFPVLPVDPGAATLIPHCPDGTDDCDGS</sequence>
<keyword evidence="6 14" id="KW-0560">Oxidoreductase</keyword>
<name>A0A164ZX46_9AGAM</name>
<evidence type="ECO:0000256" key="1">
    <source>
        <dbReference type="ARBA" id="ARBA00006089"/>
    </source>
</evidence>
<dbReference type="STRING" id="1314777.A0A164ZX46"/>
<dbReference type="OrthoDB" id="2113341at2759"/>
<feature type="chain" id="PRO_5007748275" description="Peroxidase" evidence="14">
    <location>
        <begin position="19"/>
        <end position="376"/>
    </location>
</feature>
<dbReference type="InterPro" id="IPR024589">
    <property type="entry name" value="Ligninase_C"/>
</dbReference>
<keyword evidence="5 14" id="KW-0732">Signal</keyword>
<dbReference type="PROSITE" id="PS50873">
    <property type="entry name" value="PEROXIDASE_4"/>
    <property type="match status" value="1"/>
</dbReference>